<protein>
    <recommendedName>
        <fullName evidence="4">BTB domain-containing protein</fullName>
    </recommendedName>
</protein>
<evidence type="ECO:0000313" key="3">
    <source>
        <dbReference type="Proteomes" id="UP000001307"/>
    </source>
</evidence>
<sequence>MTETESAPTVAELPAVDPTQPPSKENELTYEFEEYKNHFFENFAKIKDRKVFNDGSLVCVSGDKRVRFPCSISAISIAIPKLNREFYGAKKKMMESGFMHNSIDLQLPDYRQEGTSSAETALRIILQFVFQGKFNVSAMSLKNVAVLAAFLQIDSIIEALPAAAERLCVSDFDIEKYKTIASSLSGTSVVGLEKFISVFGGGAKKKNKNQAGQKRTAGKNYAQGAKKDEPELKKSRPLEEPNPHDNSYEIKDEVPSEEMVSEEAETATAPEEAPANEANNGAEEPESADSFHVTNNPEGSTEEFSVMESEGSQEQEPPSEEPVQAADEEAAVKSTANRGKPAPRGRKAKRGRKAAN</sequence>
<dbReference type="EMBL" id="FN653046">
    <property type="protein sequence ID" value="CBY24557.1"/>
    <property type="molecule type" value="Genomic_DNA"/>
</dbReference>
<dbReference type="OrthoDB" id="10466471at2759"/>
<dbReference type="AlphaFoldDB" id="E4XG17"/>
<feature type="compositionally biased region" description="Basic and acidic residues" evidence="1">
    <location>
        <begin position="225"/>
        <end position="254"/>
    </location>
</feature>
<gene>
    <name evidence="2" type="ORF">GSOID_T00010425001</name>
</gene>
<dbReference type="InterPro" id="IPR011333">
    <property type="entry name" value="SKP1/BTB/POZ_sf"/>
</dbReference>
<feature type="compositionally biased region" description="Acidic residues" evidence="1">
    <location>
        <begin position="255"/>
        <end position="265"/>
    </location>
</feature>
<feature type="compositionally biased region" description="Low complexity" evidence="1">
    <location>
        <begin position="266"/>
        <end position="282"/>
    </location>
</feature>
<proteinExistence type="predicted"/>
<evidence type="ECO:0008006" key="4">
    <source>
        <dbReference type="Google" id="ProtNLM"/>
    </source>
</evidence>
<dbReference type="InParanoid" id="E4XG17"/>
<dbReference type="Gene3D" id="3.30.710.10">
    <property type="entry name" value="Potassium Channel Kv1.1, Chain A"/>
    <property type="match status" value="1"/>
</dbReference>
<accession>E4XG17</accession>
<feature type="compositionally biased region" description="Polar residues" evidence="1">
    <location>
        <begin position="292"/>
        <end position="303"/>
    </location>
</feature>
<reference evidence="2" key="1">
    <citation type="journal article" date="2010" name="Science">
        <title>Plasticity of animal genome architecture unmasked by rapid evolution of a pelagic tunicate.</title>
        <authorList>
            <person name="Denoeud F."/>
            <person name="Henriet S."/>
            <person name="Mungpakdee S."/>
            <person name="Aury J.M."/>
            <person name="Da Silva C."/>
            <person name="Brinkmann H."/>
            <person name="Mikhaleva J."/>
            <person name="Olsen L.C."/>
            <person name="Jubin C."/>
            <person name="Canestro C."/>
            <person name="Bouquet J.M."/>
            <person name="Danks G."/>
            <person name="Poulain J."/>
            <person name="Campsteijn C."/>
            <person name="Adamski M."/>
            <person name="Cross I."/>
            <person name="Yadetie F."/>
            <person name="Muffato M."/>
            <person name="Louis A."/>
            <person name="Butcher S."/>
            <person name="Tsagkogeorga G."/>
            <person name="Konrad A."/>
            <person name="Singh S."/>
            <person name="Jensen M.F."/>
            <person name="Cong E.H."/>
            <person name="Eikeseth-Otteraa H."/>
            <person name="Noel B."/>
            <person name="Anthouard V."/>
            <person name="Porcel B.M."/>
            <person name="Kachouri-Lafond R."/>
            <person name="Nishino A."/>
            <person name="Ugolini M."/>
            <person name="Chourrout P."/>
            <person name="Nishida H."/>
            <person name="Aasland R."/>
            <person name="Huzurbazar S."/>
            <person name="Westhof E."/>
            <person name="Delsuc F."/>
            <person name="Lehrach H."/>
            <person name="Reinhardt R."/>
            <person name="Weissenbach J."/>
            <person name="Roy S.W."/>
            <person name="Artiguenave F."/>
            <person name="Postlethwait J.H."/>
            <person name="Manak J.R."/>
            <person name="Thompson E.M."/>
            <person name="Jaillon O."/>
            <person name="Du Pasquier L."/>
            <person name="Boudinot P."/>
            <person name="Liberles D.A."/>
            <person name="Volff J.N."/>
            <person name="Philippe H."/>
            <person name="Lenhard B."/>
            <person name="Roest Crollius H."/>
            <person name="Wincker P."/>
            <person name="Chourrout D."/>
        </authorList>
    </citation>
    <scope>NUCLEOTIDE SEQUENCE [LARGE SCALE GENOMIC DNA]</scope>
</reference>
<feature type="compositionally biased region" description="Basic residues" evidence="1">
    <location>
        <begin position="341"/>
        <end position="356"/>
    </location>
</feature>
<feature type="region of interest" description="Disordered" evidence="1">
    <location>
        <begin position="1"/>
        <end position="24"/>
    </location>
</feature>
<dbReference type="Proteomes" id="UP000001307">
    <property type="component" value="Unassembled WGS sequence"/>
</dbReference>
<feature type="region of interest" description="Disordered" evidence="1">
    <location>
        <begin position="203"/>
        <end position="356"/>
    </location>
</feature>
<name>E4XG17_OIKDI</name>
<keyword evidence="3" id="KW-1185">Reference proteome</keyword>
<evidence type="ECO:0000256" key="1">
    <source>
        <dbReference type="SAM" id="MobiDB-lite"/>
    </source>
</evidence>
<evidence type="ECO:0000313" key="2">
    <source>
        <dbReference type="EMBL" id="CBY24557.1"/>
    </source>
</evidence>
<organism evidence="2">
    <name type="scientific">Oikopleura dioica</name>
    <name type="common">Tunicate</name>
    <dbReference type="NCBI Taxonomy" id="34765"/>
    <lineage>
        <taxon>Eukaryota</taxon>
        <taxon>Metazoa</taxon>
        <taxon>Chordata</taxon>
        <taxon>Tunicata</taxon>
        <taxon>Appendicularia</taxon>
        <taxon>Copelata</taxon>
        <taxon>Oikopleuridae</taxon>
        <taxon>Oikopleura</taxon>
    </lineage>
</organism>